<evidence type="ECO:0000259" key="1">
    <source>
        <dbReference type="Pfam" id="PF08242"/>
    </source>
</evidence>
<name>A0AB38G1X3_9ENTR</name>
<dbReference type="RefSeq" id="WP_038257184.1">
    <property type="nucleotide sequence ID" value="NZ_DAMADI010000010.1"/>
</dbReference>
<gene>
    <name evidence="2" type="ORF">NCTC11967_04678</name>
</gene>
<organism evidence="2 3">
    <name type="scientific">Yokenella regensburgei</name>
    <dbReference type="NCBI Taxonomy" id="158877"/>
    <lineage>
        <taxon>Bacteria</taxon>
        <taxon>Pseudomonadati</taxon>
        <taxon>Pseudomonadota</taxon>
        <taxon>Gammaproteobacteria</taxon>
        <taxon>Enterobacterales</taxon>
        <taxon>Enterobacteriaceae</taxon>
        <taxon>Yokenella</taxon>
    </lineage>
</organism>
<dbReference type="InterPro" id="IPR029063">
    <property type="entry name" value="SAM-dependent_MTases_sf"/>
</dbReference>
<dbReference type="GO" id="GO:0032259">
    <property type="term" value="P:methylation"/>
    <property type="evidence" value="ECO:0007669"/>
    <property type="project" value="UniProtKB-KW"/>
</dbReference>
<dbReference type="AlphaFoldDB" id="A0AB38G1X3"/>
<dbReference type="EMBL" id="UAVL01000022">
    <property type="protein sequence ID" value="SQA65637.1"/>
    <property type="molecule type" value="Genomic_DNA"/>
</dbReference>
<evidence type="ECO:0000313" key="3">
    <source>
        <dbReference type="Proteomes" id="UP000251313"/>
    </source>
</evidence>
<proteinExistence type="predicted"/>
<dbReference type="PIRSF" id="PIRSF011491">
    <property type="entry name" value="Mtase_YbcY_prd"/>
    <property type="match status" value="1"/>
</dbReference>
<dbReference type="SUPFAM" id="SSF53335">
    <property type="entry name" value="S-adenosyl-L-methionine-dependent methyltransferases"/>
    <property type="match status" value="1"/>
</dbReference>
<feature type="domain" description="Methyltransferase type 12" evidence="1">
    <location>
        <begin position="54"/>
        <end position="151"/>
    </location>
</feature>
<keyword evidence="2" id="KW-0489">Methyltransferase</keyword>
<dbReference type="InterPro" id="IPR013217">
    <property type="entry name" value="Methyltransf_12"/>
</dbReference>
<dbReference type="GO" id="GO:0008168">
    <property type="term" value="F:methyltransferase activity"/>
    <property type="evidence" value="ECO:0007669"/>
    <property type="project" value="UniProtKB-KW"/>
</dbReference>
<dbReference type="Pfam" id="PF08242">
    <property type="entry name" value="Methyltransf_12"/>
    <property type="match status" value="1"/>
</dbReference>
<accession>A0AB38G1X3</accession>
<dbReference type="Gene3D" id="3.40.50.150">
    <property type="entry name" value="Vaccinia Virus protein VP39"/>
    <property type="match status" value="1"/>
</dbReference>
<sequence length="220" mass="24277">MKKATSAGAAVYTPFTLKLYDWWVLSVSNQYAWRCPTSANLLPHFVKHTGDSHLDIGVGTGYYLTHLPENCQLALADLNHNSLQVAARRVGTERVNKSLAHDIYQPFPAEWQQQFDSVSLFYLLHCLPGTMTDKQVVIKHAAMALKPDGQLSGATILGKGVSHNAFGRKLMAVYNKKGIFSNQLDCENTLHEALSTCFKDVEINVVGTVALFRASSPRVA</sequence>
<evidence type="ECO:0000313" key="2">
    <source>
        <dbReference type="EMBL" id="SQA65637.1"/>
    </source>
</evidence>
<dbReference type="Proteomes" id="UP000251313">
    <property type="component" value="Unassembled WGS sequence"/>
</dbReference>
<reference evidence="2 3" key="1">
    <citation type="submission" date="2018-06" db="EMBL/GenBank/DDBJ databases">
        <authorList>
            <consortium name="Pathogen Informatics"/>
            <person name="Doyle S."/>
        </authorList>
    </citation>
    <scope>NUCLEOTIDE SEQUENCE [LARGE SCALE GENOMIC DNA]</scope>
    <source>
        <strain evidence="2 3">NCTC11967</strain>
    </source>
</reference>
<protein>
    <submittedName>
        <fullName evidence="2">Methyltransferase domain</fullName>
    </submittedName>
</protein>
<dbReference type="InterPro" id="IPR016584">
    <property type="entry name" value="MeTrfase_VrtF"/>
</dbReference>
<keyword evidence="2" id="KW-0808">Transferase</keyword>
<comment type="caution">
    <text evidence="2">The sequence shown here is derived from an EMBL/GenBank/DDBJ whole genome shotgun (WGS) entry which is preliminary data.</text>
</comment>